<gene>
    <name evidence="3" type="ORF">CVE23_21935</name>
</gene>
<dbReference type="GO" id="GO:0008610">
    <property type="term" value="P:lipid biosynthetic process"/>
    <property type="evidence" value="ECO:0007669"/>
    <property type="project" value="TreeGrafter"/>
</dbReference>
<dbReference type="PANTHER" id="PTHR11487">
    <property type="entry name" value="THIOESTERASE"/>
    <property type="match status" value="1"/>
</dbReference>
<dbReference type="InterPro" id="IPR029058">
    <property type="entry name" value="AB_hydrolase_fold"/>
</dbReference>
<keyword evidence="4" id="KW-1185">Reference proteome</keyword>
<reference evidence="4" key="1">
    <citation type="journal article" date="2018" name="Genome Announc.">
        <title>Complete genome sequence of a Dickeya fangzhongdai type strain causing bleeding canker of pear tree trunks.</title>
        <authorList>
            <person name="Zhao Y."/>
            <person name="Tian Y."/>
            <person name="Li X."/>
            <person name="Hu B."/>
        </authorList>
    </citation>
    <scope>NUCLEOTIDE SEQUENCE [LARGE SCALE GENOMIC DNA]</scope>
    <source>
        <strain evidence="4">DSM 101947</strain>
    </source>
</reference>
<dbReference type="EMBL" id="CP025003">
    <property type="protein sequence ID" value="ATZ96400.1"/>
    <property type="molecule type" value="Genomic_DNA"/>
</dbReference>
<comment type="similarity">
    <text evidence="1">Belongs to the thioesterase family.</text>
</comment>
<name>A0A2K8QUF9_9GAMM</name>
<protein>
    <submittedName>
        <fullName evidence="3">Thioesterase</fullName>
    </submittedName>
</protein>
<dbReference type="Gene3D" id="3.40.50.1820">
    <property type="entry name" value="alpha/beta hydrolase"/>
    <property type="match status" value="1"/>
</dbReference>
<sequence>MQGEKIYMDMLSAGIFTVFRPNPAARIRLLCIPYAGGSANLYQHWHEYLPEDMEVVVAQLPGRSYRLSEPPHESMSAVVSELMTYIHQVLDRPLIIFGHSLGGCIGFALMVELQRRGLPLPAFFIGSASRPPHQLQLARKTHHVSDEKFIDMLREMKGTSEEILNSNDIMAMLLPMLRADFRISETYQYTDTLKYAVPAMFFSGDGDRYLPAERIALWQELFSSRVTFASFPGGHFFIHDHINDITQIIKGIAADILNKTDGK</sequence>
<evidence type="ECO:0000259" key="2">
    <source>
        <dbReference type="Pfam" id="PF00975"/>
    </source>
</evidence>
<proteinExistence type="inferred from homology"/>
<dbReference type="AlphaFoldDB" id="A0A2K8QUF9"/>
<evidence type="ECO:0000313" key="4">
    <source>
        <dbReference type="Proteomes" id="UP000231901"/>
    </source>
</evidence>
<organism evidence="3 4">
    <name type="scientific">Dickeya fangzhongdai</name>
    <dbReference type="NCBI Taxonomy" id="1778540"/>
    <lineage>
        <taxon>Bacteria</taxon>
        <taxon>Pseudomonadati</taxon>
        <taxon>Pseudomonadota</taxon>
        <taxon>Gammaproteobacteria</taxon>
        <taxon>Enterobacterales</taxon>
        <taxon>Pectobacteriaceae</taxon>
        <taxon>Dickeya</taxon>
    </lineage>
</organism>
<evidence type="ECO:0000313" key="3">
    <source>
        <dbReference type="EMBL" id="ATZ96400.1"/>
    </source>
</evidence>
<dbReference type="SUPFAM" id="SSF53474">
    <property type="entry name" value="alpha/beta-Hydrolases"/>
    <property type="match status" value="1"/>
</dbReference>
<feature type="domain" description="Thioesterase" evidence="2">
    <location>
        <begin position="28"/>
        <end position="249"/>
    </location>
</feature>
<accession>A0A2K8QUF9</accession>
<dbReference type="InterPro" id="IPR001031">
    <property type="entry name" value="Thioesterase"/>
</dbReference>
<dbReference type="InterPro" id="IPR012223">
    <property type="entry name" value="TEII"/>
</dbReference>
<evidence type="ECO:0000256" key="1">
    <source>
        <dbReference type="ARBA" id="ARBA00007169"/>
    </source>
</evidence>
<dbReference type="Pfam" id="PF00975">
    <property type="entry name" value="Thioesterase"/>
    <property type="match status" value="1"/>
</dbReference>
<dbReference type="PANTHER" id="PTHR11487:SF0">
    <property type="entry name" value="S-ACYL FATTY ACID SYNTHASE THIOESTERASE, MEDIUM CHAIN"/>
    <property type="match status" value="1"/>
</dbReference>
<dbReference type="KEGG" id="dfn:CVE23_21935"/>
<dbReference type="Proteomes" id="UP000231901">
    <property type="component" value="Chromosome"/>
</dbReference>